<reference evidence="1" key="1">
    <citation type="submission" date="2021-01" db="EMBL/GenBank/DDBJ databases">
        <title>Fulvivirga kasyanovii gen. nov., sp nov., a novel member of the phylum Bacteroidetes isolated from seawater in a mussel farm.</title>
        <authorList>
            <person name="Zhao L.-H."/>
            <person name="Wang Z.-J."/>
        </authorList>
    </citation>
    <scope>NUCLEOTIDE SEQUENCE</scope>
    <source>
        <strain evidence="1">2943</strain>
    </source>
</reference>
<comment type="caution">
    <text evidence="1">The sequence shown here is derived from an EMBL/GenBank/DDBJ whole genome shotgun (WGS) entry which is preliminary data.</text>
</comment>
<name>A0A937JZR8_9BACT</name>
<dbReference type="Pfam" id="PF20391">
    <property type="entry name" value="DUF6686"/>
    <property type="match status" value="1"/>
</dbReference>
<protein>
    <submittedName>
        <fullName evidence="1">Uncharacterized protein</fullName>
    </submittedName>
</protein>
<organism evidence="1 2">
    <name type="scientific">Fulvivirga sediminis</name>
    <dbReference type="NCBI Taxonomy" id="2803949"/>
    <lineage>
        <taxon>Bacteria</taxon>
        <taxon>Pseudomonadati</taxon>
        <taxon>Bacteroidota</taxon>
        <taxon>Cytophagia</taxon>
        <taxon>Cytophagales</taxon>
        <taxon>Fulvivirgaceae</taxon>
        <taxon>Fulvivirga</taxon>
    </lineage>
</organism>
<evidence type="ECO:0000313" key="2">
    <source>
        <dbReference type="Proteomes" id="UP000659388"/>
    </source>
</evidence>
<dbReference type="EMBL" id="JAESIY010000002">
    <property type="protein sequence ID" value="MBL3655511.1"/>
    <property type="molecule type" value="Genomic_DNA"/>
</dbReference>
<dbReference type="InterPro" id="IPR046508">
    <property type="entry name" value="DUF6686"/>
</dbReference>
<proteinExistence type="predicted"/>
<keyword evidence="2" id="KW-1185">Reference proteome</keyword>
<evidence type="ECO:0000313" key="1">
    <source>
        <dbReference type="EMBL" id="MBL3655511.1"/>
    </source>
</evidence>
<sequence length="99" mass="11950">MTEHNMHITKCRGCGKVTLLYNNFFVSFNTQEFFHFIDYIEMLHFANSSVKFPNGEQYVTVYTCHEDIYFIFNEGDFNEFRDRLLQVHLLLEVKHILKM</sequence>
<gene>
    <name evidence="1" type="ORF">JL102_05170</name>
</gene>
<dbReference type="AlphaFoldDB" id="A0A937JZR8"/>
<dbReference type="Proteomes" id="UP000659388">
    <property type="component" value="Unassembled WGS sequence"/>
</dbReference>
<accession>A0A937JZR8</accession>